<dbReference type="AlphaFoldDB" id="A0A7N9CRL6"/>
<proteinExistence type="predicted"/>
<reference evidence="1 2" key="1">
    <citation type="submission" date="2013-03" db="EMBL/GenBank/DDBJ databases">
        <authorList>
            <person name="Warren W."/>
            <person name="Wilson R.K."/>
        </authorList>
    </citation>
    <scope>NUCLEOTIDE SEQUENCE</scope>
</reference>
<sequence length="153" mass="17603">MRQDLFLSPRLECSGTITAHCSLAFPGSSNSPISTSRVVETTGMHYHAWLTFCIFSRDEVSPCCPGWFQAELKQSACLGLPKCWDYRHEPLRPAFFCGQDTAHHLCAPEFMWLLIAQWIKFMFILAFKSFCKLTQPTRSFHHSLTHNLNMQQD</sequence>
<organism evidence="1 2">
    <name type="scientific">Macaca fascicularis</name>
    <name type="common">Crab-eating macaque</name>
    <name type="synonym">Cynomolgus monkey</name>
    <dbReference type="NCBI Taxonomy" id="9541"/>
    <lineage>
        <taxon>Eukaryota</taxon>
        <taxon>Metazoa</taxon>
        <taxon>Chordata</taxon>
        <taxon>Craniata</taxon>
        <taxon>Vertebrata</taxon>
        <taxon>Euteleostomi</taxon>
        <taxon>Mammalia</taxon>
        <taxon>Eutheria</taxon>
        <taxon>Euarchontoglires</taxon>
        <taxon>Primates</taxon>
        <taxon>Haplorrhini</taxon>
        <taxon>Catarrhini</taxon>
        <taxon>Cercopithecidae</taxon>
        <taxon>Cercopithecinae</taxon>
        <taxon>Macaca</taxon>
    </lineage>
</organism>
<evidence type="ECO:0000313" key="2">
    <source>
        <dbReference type="Proteomes" id="UP000233100"/>
    </source>
</evidence>
<reference evidence="1" key="3">
    <citation type="submission" date="2025-09" db="UniProtKB">
        <authorList>
            <consortium name="Ensembl"/>
        </authorList>
    </citation>
    <scope>IDENTIFICATION</scope>
</reference>
<dbReference type="PANTHER" id="PTHR12138">
    <property type="entry name" value="PRIMATE-EXPANDED PROTEIN FAMILY"/>
    <property type="match status" value="1"/>
</dbReference>
<accession>A0A7N9CRL6</accession>
<protein>
    <submittedName>
        <fullName evidence="1">Uncharacterized protein</fullName>
    </submittedName>
</protein>
<dbReference type="GeneTree" id="ENSGT01150000287033"/>
<dbReference type="Proteomes" id="UP000233100">
    <property type="component" value="Chromosome 16"/>
</dbReference>
<name>A0A7N9CRL6_MACFA</name>
<dbReference type="Ensembl" id="ENSMFAT00000093384.1">
    <property type="protein sequence ID" value="ENSMFAP00000054982.1"/>
    <property type="gene ID" value="ENSMFAG00000051274.1"/>
</dbReference>
<dbReference type="PANTHER" id="PTHR12138:SF75">
    <property type="entry name" value="SECRETED PROTEIN"/>
    <property type="match status" value="1"/>
</dbReference>
<reference evidence="1" key="2">
    <citation type="submission" date="2025-08" db="UniProtKB">
        <authorList>
            <consortium name="Ensembl"/>
        </authorList>
    </citation>
    <scope>IDENTIFICATION</scope>
</reference>
<keyword evidence="2" id="KW-1185">Reference proteome</keyword>
<evidence type="ECO:0000313" key="1">
    <source>
        <dbReference type="Ensembl" id="ENSMFAP00000054982.1"/>
    </source>
</evidence>